<dbReference type="SUPFAM" id="SSF46785">
    <property type="entry name" value="Winged helix' DNA-binding domain"/>
    <property type="match status" value="1"/>
</dbReference>
<dbReference type="InterPro" id="IPR051446">
    <property type="entry name" value="HTH_trans_reg/aminotransferase"/>
</dbReference>
<keyword evidence="7" id="KW-0808">Transferase</keyword>
<dbReference type="GO" id="GO:0030170">
    <property type="term" value="F:pyridoxal phosphate binding"/>
    <property type="evidence" value="ECO:0007669"/>
    <property type="project" value="InterPro"/>
</dbReference>
<dbReference type="InterPro" id="IPR000524">
    <property type="entry name" value="Tscrpt_reg_HTH_GntR"/>
</dbReference>
<organism evidence="7 8">
    <name type="scientific">Aetokthonos hydrillicola Thurmond2011</name>
    <dbReference type="NCBI Taxonomy" id="2712845"/>
    <lineage>
        <taxon>Bacteria</taxon>
        <taxon>Bacillati</taxon>
        <taxon>Cyanobacteriota</taxon>
        <taxon>Cyanophyceae</taxon>
        <taxon>Nostocales</taxon>
        <taxon>Hapalosiphonaceae</taxon>
        <taxon>Aetokthonos</taxon>
    </lineage>
</organism>
<reference evidence="8" key="1">
    <citation type="journal article" date="2021" name="Science">
        <title>Hunting the eagle killer: A cyanobacterial neurotoxin causes vacuolar myelinopathy.</title>
        <authorList>
            <person name="Breinlinger S."/>
            <person name="Phillips T.J."/>
            <person name="Haram B.N."/>
            <person name="Mares J."/>
            <person name="Martinez Yerena J.A."/>
            <person name="Hrouzek P."/>
            <person name="Sobotka R."/>
            <person name="Henderson W.M."/>
            <person name="Schmieder P."/>
            <person name="Williams S.M."/>
            <person name="Lauderdale J.D."/>
            <person name="Wilde H.D."/>
            <person name="Gerrin W."/>
            <person name="Kust A."/>
            <person name="Washington J.W."/>
            <person name="Wagner C."/>
            <person name="Geier B."/>
            <person name="Liebeke M."/>
            <person name="Enke H."/>
            <person name="Niedermeyer T.H.J."/>
            <person name="Wilde S.B."/>
        </authorList>
    </citation>
    <scope>NUCLEOTIDE SEQUENCE [LARGE SCALE GENOMIC DNA]</scope>
    <source>
        <strain evidence="8">Thurmond2011</strain>
    </source>
</reference>
<dbReference type="PROSITE" id="PS50949">
    <property type="entry name" value="HTH_GNTR"/>
    <property type="match status" value="1"/>
</dbReference>
<dbReference type="Gene3D" id="1.10.10.10">
    <property type="entry name" value="Winged helix-like DNA-binding domain superfamily/Winged helix DNA-binding domain"/>
    <property type="match status" value="1"/>
</dbReference>
<evidence type="ECO:0000256" key="1">
    <source>
        <dbReference type="ARBA" id="ARBA00005384"/>
    </source>
</evidence>
<keyword evidence="5" id="KW-0804">Transcription</keyword>
<feature type="domain" description="HTH gntR-type" evidence="6">
    <location>
        <begin position="13"/>
        <end position="81"/>
    </location>
</feature>
<name>A0AAP5I529_9CYAN</name>
<keyword evidence="8" id="KW-1185">Reference proteome</keyword>
<dbReference type="InterPro" id="IPR015421">
    <property type="entry name" value="PyrdxlP-dep_Trfase_major"/>
</dbReference>
<dbReference type="PANTHER" id="PTHR46577:SF1">
    <property type="entry name" value="HTH-TYPE TRANSCRIPTIONAL REGULATORY PROTEIN GABR"/>
    <property type="match status" value="1"/>
</dbReference>
<dbReference type="GO" id="GO:0008483">
    <property type="term" value="F:transaminase activity"/>
    <property type="evidence" value="ECO:0007669"/>
    <property type="project" value="UniProtKB-KW"/>
</dbReference>
<dbReference type="GO" id="GO:0003677">
    <property type="term" value="F:DNA binding"/>
    <property type="evidence" value="ECO:0007669"/>
    <property type="project" value="UniProtKB-KW"/>
</dbReference>
<dbReference type="PANTHER" id="PTHR46577">
    <property type="entry name" value="HTH-TYPE TRANSCRIPTIONAL REGULATORY PROTEIN GABR"/>
    <property type="match status" value="1"/>
</dbReference>
<gene>
    <name evidence="7" type="ORF">G7B40_011445</name>
</gene>
<evidence type="ECO:0000313" key="7">
    <source>
        <dbReference type="EMBL" id="MDR9895177.1"/>
    </source>
</evidence>
<dbReference type="SUPFAM" id="SSF53383">
    <property type="entry name" value="PLP-dependent transferases"/>
    <property type="match status" value="1"/>
</dbReference>
<keyword evidence="7" id="KW-0032">Aminotransferase</keyword>
<keyword evidence="2" id="KW-0663">Pyridoxal phosphate</keyword>
<dbReference type="InterPro" id="IPR036388">
    <property type="entry name" value="WH-like_DNA-bd_sf"/>
</dbReference>
<dbReference type="CDD" id="cd00609">
    <property type="entry name" value="AAT_like"/>
    <property type="match status" value="1"/>
</dbReference>
<dbReference type="CDD" id="cd07377">
    <property type="entry name" value="WHTH_GntR"/>
    <property type="match status" value="1"/>
</dbReference>
<dbReference type="Gene3D" id="3.40.640.10">
    <property type="entry name" value="Type I PLP-dependent aspartate aminotransferase-like (Major domain)"/>
    <property type="match status" value="1"/>
</dbReference>
<comment type="caution">
    <text evidence="7">The sequence shown here is derived from an EMBL/GenBank/DDBJ whole genome shotgun (WGS) entry which is preliminary data.</text>
</comment>
<comment type="similarity">
    <text evidence="1">In the C-terminal section; belongs to the class-I pyridoxal-phosphate-dependent aminotransferase family.</text>
</comment>
<evidence type="ECO:0000256" key="3">
    <source>
        <dbReference type="ARBA" id="ARBA00023015"/>
    </source>
</evidence>
<evidence type="ECO:0000256" key="5">
    <source>
        <dbReference type="ARBA" id="ARBA00023163"/>
    </source>
</evidence>
<dbReference type="Pfam" id="PF00155">
    <property type="entry name" value="Aminotran_1_2"/>
    <property type="match status" value="1"/>
</dbReference>
<evidence type="ECO:0000259" key="6">
    <source>
        <dbReference type="PROSITE" id="PS50949"/>
    </source>
</evidence>
<dbReference type="SMART" id="SM00345">
    <property type="entry name" value="HTH_GNTR"/>
    <property type="match status" value="1"/>
</dbReference>
<accession>A0AAP5I529</accession>
<evidence type="ECO:0000256" key="2">
    <source>
        <dbReference type="ARBA" id="ARBA00022898"/>
    </source>
</evidence>
<dbReference type="InterPro" id="IPR015424">
    <property type="entry name" value="PyrdxlP-dep_Trfase"/>
</dbReference>
<keyword evidence="3" id="KW-0805">Transcription regulation</keyword>
<evidence type="ECO:0000313" key="8">
    <source>
        <dbReference type="Proteomes" id="UP000667802"/>
    </source>
</evidence>
<dbReference type="AlphaFoldDB" id="A0AAP5I529"/>
<dbReference type="RefSeq" id="WP_208338744.1">
    <property type="nucleotide sequence ID" value="NZ_CAWQFN010000191.1"/>
</dbReference>
<protein>
    <submittedName>
        <fullName evidence="7">PLP-dependent aminotransferase family protein</fullName>
    </submittedName>
</protein>
<sequence>MELIITLNRRSSVPLYRQICEELRQLILTGYLLPGERIPSTRALAKSCKVSRATVNLSYEELLSEGYLKSSHGAGTFVSDQIPKTFIQSTYPTHKLTQAKQIKLSKYGAYIANSNPFRPTEQHLPINFRYGQPAFDQLALQQWRKLLARRCEFDPNLVDYSDDLLGYRELRKAITLYLTRSRGIYCEADQVIIVNGSQQALDLVTRILCDRGDWVAMENPGCLSAYHTFLAQGSRLLPVPVDESGIVIEHLLGFSNAKIRFVYVTPSHQFSSGRVMSLSRRLELLSWAQRSGAMIIEDDYDSAYSYDNQSIPALQELDKSGTVIYIGTFSKMLFPASRIGYLVLPKNLVNIFANAKCLADRQSPLLEQQVLTDFINEGHLERHIRRMRTLQPTSTNIGSSLIDVFGPVREDSRRQSRYAADGTFAN</sequence>
<dbReference type="InterPro" id="IPR004839">
    <property type="entry name" value="Aminotransferase_I/II_large"/>
</dbReference>
<dbReference type="GO" id="GO:0003700">
    <property type="term" value="F:DNA-binding transcription factor activity"/>
    <property type="evidence" value="ECO:0007669"/>
    <property type="project" value="InterPro"/>
</dbReference>
<keyword evidence="4" id="KW-0238">DNA-binding</keyword>
<dbReference type="EMBL" id="JAALHA020000004">
    <property type="protein sequence ID" value="MDR9895177.1"/>
    <property type="molecule type" value="Genomic_DNA"/>
</dbReference>
<dbReference type="InterPro" id="IPR036390">
    <property type="entry name" value="WH_DNA-bd_sf"/>
</dbReference>
<dbReference type="Proteomes" id="UP000667802">
    <property type="component" value="Unassembled WGS sequence"/>
</dbReference>
<evidence type="ECO:0000256" key="4">
    <source>
        <dbReference type="ARBA" id="ARBA00023125"/>
    </source>
</evidence>
<proteinExistence type="inferred from homology"/>
<dbReference type="Pfam" id="PF00392">
    <property type="entry name" value="GntR"/>
    <property type="match status" value="1"/>
</dbReference>